<dbReference type="EMBL" id="JALLAZ020001741">
    <property type="protein sequence ID" value="KAL3765873.1"/>
    <property type="molecule type" value="Genomic_DNA"/>
</dbReference>
<comment type="similarity">
    <text evidence="2">Belongs to the lin-54 family.</text>
</comment>
<dbReference type="Pfam" id="PF03638">
    <property type="entry name" value="TCR"/>
    <property type="match status" value="1"/>
</dbReference>
<proteinExistence type="inferred from homology"/>
<dbReference type="InterPro" id="IPR028307">
    <property type="entry name" value="Lin-54_fam"/>
</dbReference>
<keyword evidence="3" id="KW-0539">Nucleus</keyword>
<gene>
    <name evidence="6" type="ORF">ACHAW5_002106</name>
</gene>
<feature type="region of interest" description="Disordered" evidence="4">
    <location>
        <begin position="185"/>
        <end position="204"/>
    </location>
</feature>
<dbReference type="GO" id="GO:0005634">
    <property type="term" value="C:nucleus"/>
    <property type="evidence" value="ECO:0007669"/>
    <property type="project" value="UniProtKB-SubCell"/>
</dbReference>
<dbReference type="PROSITE" id="PS51634">
    <property type="entry name" value="CRC"/>
    <property type="match status" value="1"/>
</dbReference>
<reference evidence="6 7" key="1">
    <citation type="submission" date="2024-10" db="EMBL/GenBank/DDBJ databases">
        <title>Updated reference genomes for cyclostephanoid diatoms.</title>
        <authorList>
            <person name="Roberts W.R."/>
            <person name="Alverson A.J."/>
        </authorList>
    </citation>
    <scope>NUCLEOTIDE SEQUENCE [LARGE SCALE GENOMIC DNA]</scope>
    <source>
        <strain evidence="6 7">AJA276-08</strain>
    </source>
</reference>
<dbReference type="PANTHER" id="PTHR12446:SF34">
    <property type="entry name" value="PROTEIN LIN-54 HOMOLOG"/>
    <property type="match status" value="1"/>
</dbReference>
<feature type="domain" description="CRC" evidence="5">
    <location>
        <begin position="261"/>
        <end position="346"/>
    </location>
</feature>
<evidence type="ECO:0000259" key="5">
    <source>
        <dbReference type="PROSITE" id="PS51634"/>
    </source>
</evidence>
<comment type="subcellular location">
    <subcellularLocation>
        <location evidence="1">Nucleus</location>
    </subcellularLocation>
</comment>
<evidence type="ECO:0000313" key="6">
    <source>
        <dbReference type="EMBL" id="KAL3765873.1"/>
    </source>
</evidence>
<dbReference type="InterPro" id="IPR033467">
    <property type="entry name" value="Tesmin/TSO1-like_CXC"/>
</dbReference>
<name>A0ABD3MPM9_9STRA</name>
<organism evidence="6 7">
    <name type="scientific">Stephanodiscus triporus</name>
    <dbReference type="NCBI Taxonomy" id="2934178"/>
    <lineage>
        <taxon>Eukaryota</taxon>
        <taxon>Sar</taxon>
        <taxon>Stramenopiles</taxon>
        <taxon>Ochrophyta</taxon>
        <taxon>Bacillariophyta</taxon>
        <taxon>Coscinodiscophyceae</taxon>
        <taxon>Thalassiosirophycidae</taxon>
        <taxon>Stephanodiscales</taxon>
        <taxon>Stephanodiscaceae</taxon>
        <taxon>Stephanodiscus</taxon>
    </lineage>
</organism>
<accession>A0ABD3MPM9</accession>
<dbReference type="InterPro" id="IPR005172">
    <property type="entry name" value="CRC"/>
</dbReference>
<comment type="caution">
    <text evidence="6">The sequence shown here is derived from an EMBL/GenBank/DDBJ whole genome shotgun (WGS) entry which is preliminary data.</text>
</comment>
<evidence type="ECO:0000256" key="4">
    <source>
        <dbReference type="SAM" id="MobiDB-lite"/>
    </source>
</evidence>
<dbReference type="PANTHER" id="PTHR12446">
    <property type="entry name" value="TESMIN/TSO1-RELATED"/>
    <property type="match status" value="1"/>
</dbReference>
<dbReference type="AlphaFoldDB" id="A0ABD3MPM9"/>
<evidence type="ECO:0000256" key="2">
    <source>
        <dbReference type="ARBA" id="ARBA00007267"/>
    </source>
</evidence>
<evidence type="ECO:0000256" key="3">
    <source>
        <dbReference type="ARBA" id="ARBA00023242"/>
    </source>
</evidence>
<evidence type="ECO:0000256" key="1">
    <source>
        <dbReference type="ARBA" id="ARBA00004123"/>
    </source>
</evidence>
<sequence>MSHYRRDRLLSDALIHSPDPILDDANATDYDLLGREVMAAASTASAMLSRCDGFDPMPAFPGIGVNGSGTYDAGTMTATRYSGLDMSQFYMYPTQDAFPLPSILQAHLDETYAASTLILEQVRNAGREGTGGIYENNGQVFFQVTAYRPRNGGGDISAPGTTPPAVAFLSAPSLRCGGGTAIEVDSENVGGGKTTSHKTKKKTNITARPRPLPLRKRKLKVYSDSDDEEYKPLTEVVVAQLPVDNKRVLVRHNMRSDNDGERITCRCMKSQCLKLYCDCFQQELLCISQCACKSCKNTKANAGPGGVRHKAVEEVKKRRPDAFKPRTRDADEGCRCKKNKCLKKYCVRLNLLNSLKYPCSPVAFVKLTLQLGSSLSWQICFNQDIKCDSRCRCKNCGNQPTMDDMEEYDIPIKIKVRPPAKFKVSSEENFFEPVSSTVALSDESVFLEPPTPALPVEYTYGLTEEV</sequence>
<dbReference type="Proteomes" id="UP001530315">
    <property type="component" value="Unassembled WGS sequence"/>
</dbReference>
<dbReference type="SMART" id="SM01114">
    <property type="entry name" value="CXC"/>
    <property type="match status" value="1"/>
</dbReference>
<protein>
    <recommendedName>
        <fullName evidence="5">CRC domain-containing protein</fullName>
    </recommendedName>
</protein>
<keyword evidence="7" id="KW-1185">Reference proteome</keyword>
<evidence type="ECO:0000313" key="7">
    <source>
        <dbReference type="Proteomes" id="UP001530315"/>
    </source>
</evidence>